<dbReference type="Pfam" id="PF05258">
    <property type="entry name" value="DciA"/>
    <property type="match status" value="1"/>
</dbReference>
<feature type="region of interest" description="Disordered" evidence="1">
    <location>
        <begin position="106"/>
        <end position="136"/>
    </location>
</feature>
<reference evidence="2 3" key="1">
    <citation type="submission" date="2015-01" db="EMBL/GenBank/DDBJ databases">
        <title>Genome sequence of the anaerobic bacterium Geobacter soli GSS01, a dissimilatory Fe(III) reducer from soil.</title>
        <authorList>
            <person name="Yang G."/>
            <person name="Zhou S."/>
        </authorList>
    </citation>
    <scope>NUCLEOTIDE SEQUENCE [LARGE SCALE GENOMIC DNA]</scope>
    <source>
        <strain evidence="2 3">GSS01</strain>
    </source>
</reference>
<evidence type="ECO:0000313" key="2">
    <source>
        <dbReference type="EMBL" id="KIE41310.1"/>
    </source>
</evidence>
<keyword evidence="3" id="KW-1185">Reference proteome</keyword>
<dbReference type="EMBL" id="JXBL01000001">
    <property type="protein sequence ID" value="KIE41310.1"/>
    <property type="molecule type" value="Genomic_DNA"/>
</dbReference>
<dbReference type="PANTHER" id="PTHR36456:SF1">
    <property type="entry name" value="UPF0232 PROTEIN SCO3875"/>
    <property type="match status" value="1"/>
</dbReference>
<proteinExistence type="predicted"/>
<organism evidence="2 3">
    <name type="scientific">Geobacter soli</name>
    <dbReference type="NCBI Taxonomy" id="1510391"/>
    <lineage>
        <taxon>Bacteria</taxon>
        <taxon>Pseudomonadati</taxon>
        <taxon>Thermodesulfobacteriota</taxon>
        <taxon>Desulfuromonadia</taxon>
        <taxon>Geobacterales</taxon>
        <taxon>Geobacteraceae</taxon>
        <taxon>Geobacter</taxon>
    </lineage>
</organism>
<feature type="compositionally biased region" description="Basic and acidic residues" evidence="1">
    <location>
        <begin position="118"/>
        <end position="131"/>
    </location>
</feature>
<dbReference type="Proteomes" id="UP000031433">
    <property type="component" value="Unassembled WGS sequence"/>
</dbReference>
<evidence type="ECO:0000256" key="1">
    <source>
        <dbReference type="SAM" id="MobiDB-lite"/>
    </source>
</evidence>
<evidence type="ECO:0000313" key="3">
    <source>
        <dbReference type="Proteomes" id="UP000031433"/>
    </source>
</evidence>
<gene>
    <name evidence="2" type="ORF">SE37_00995</name>
</gene>
<protein>
    <recommendedName>
        <fullName evidence="4">RNA-binding protein</fullName>
    </recommendedName>
</protein>
<accession>A0A0C1U0D9</accession>
<sequence length="159" mass="17875">MGDSRGRMGRPRAVGDLLADVLRGKPAERRLKEGRIWLLWDEAVGERIASRARPVAFRDGTLTLAVASAPWMQQLSFLKGEITARLNSLLGEPVVRDIYLKAGRIEPPAQDGDTPFRPSRELSSAEERFIEDTTEQVDDQELREALASLMQRHYCSDVE</sequence>
<name>A0A0C1U0D9_9BACT</name>
<dbReference type="InterPro" id="IPR007922">
    <property type="entry name" value="DciA-like"/>
</dbReference>
<dbReference type="PANTHER" id="PTHR36456">
    <property type="entry name" value="UPF0232 PROTEIN SCO3875"/>
    <property type="match status" value="1"/>
</dbReference>
<dbReference type="AlphaFoldDB" id="A0A0C1U0D9"/>
<evidence type="ECO:0008006" key="4">
    <source>
        <dbReference type="Google" id="ProtNLM"/>
    </source>
</evidence>
<comment type="caution">
    <text evidence="2">The sequence shown here is derived from an EMBL/GenBank/DDBJ whole genome shotgun (WGS) entry which is preliminary data.</text>
</comment>